<sequence length="103" mass="12023">MSNHFDGAFHWDFSPISDRLALLDALTVFYDEDTNLFIEVVSSSLLQRLRFWHMRSPYRTHLTPDILSPRPSTFHIGLTKTNLEKLKRMVAHDGLNERCIAHI</sequence>
<gene>
    <name evidence="1" type="ORF">ACFQY0_07100</name>
</gene>
<reference evidence="2" key="1">
    <citation type="journal article" date="2019" name="Int. J. Syst. Evol. Microbiol.">
        <title>The Global Catalogue of Microorganisms (GCM) 10K type strain sequencing project: providing services to taxonomists for standard genome sequencing and annotation.</title>
        <authorList>
            <consortium name="The Broad Institute Genomics Platform"/>
            <consortium name="The Broad Institute Genome Sequencing Center for Infectious Disease"/>
            <person name="Wu L."/>
            <person name="Ma J."/>
        </authorList>
    </citation>
    <scope>NUCLEOTIDE SEQUENCE [LARGE SCALE GENOMIC DNA]</scope>
    <source>
        <strain evidence="2">CGMCC 4.1467</strain>
    </source>
</reference>
<keyword evidence="2" id="KW-1185">Reference proteome</keyword>
<protein>
    <submittedName>
        <fullName evidence="1">Uncharacterized protein</fullName>
    </submittedName>
</protein>
<name>A0ABW2L5B8_9BACT</name>
<dbReference type="Proteomes" id="UP001596472">
    <property type="component" value="Unassembled WGS sequence"/>
</dbReference>
<organism evidence="1 2">
    <name type="scientific">Haloferula chungangensis</name>
    <dbReference type="NCBI Taxonomy" id="1048331"/>
    <lineage>
        <taxon>Bacteria</taxon>
        <taxon>Pseudomonadati</taxon>
        <taxon>Verrucomicrobiota</taxon>
        <taxon>Verrucomicrobiia</taxon>
        <taxon>Verrucomicrobiales</taxon>
        <taxon>Verrucomicrobiaceae</taxon>
        <taxon>Haloferula</taxon>
    </lineage>
</organism>
<evidence type="ECO:0000313" key="1">
    <source>
        <dbReference type="EMBL" id="MFC7336939.1"/>
    </source>
</evidence>
<comment type="caution">
    <text evidence="1">The sequence shown here is derived from an EMBL/GenBank/DDBJ whole genome shotgun (WGS) entry which is preliminary data.</text>
</comment>
<dbReference type="EMBL" id="JBHTBS010000003">
    <property type="protein sequence ID" value="MFC7336939.1"/>
    <property type="molecule type" value="Genomic_DNA"/>
</dbReference>
<proteinExistence type="predicted"/>
<dbReference type="RefSeq" id="WP_379710784.1">
    <property type="nucleotide sequence ID" value="NZ_JBHTBS010000003.1"/>
</dbReference>
<accession>A0ABW2L5B8</accession>
<evidence type="ECO:0000313" key="2">
    <source>
        <dbReference type="Proteomes" id="UP001596472"/>
    </source>
</evidence>